<dbReference type="AlphaFoldDB" id="A0A645DXQ6"/>
<evidence type="ECO:0000313" key="1">
    <source>
        <dbReference type="EMBL" id="MPM93112.1"/>
    </source>
</evidence>
<name>A0A645DXQ6_9ZZZZ</name>
<organism evidence="1">
    <name type="scientific">bioreactor metagenome</name>
    <dbReference type="NCBI Taxonomy" id="1076179"/>
    <lineage>
        <taxon>unclassified sequences</taxon>
        <taxon>metagenomes</taxon>
        <taxon>ecological metagenomes</taxon>
    </lineage>
</organism>
<dbReference type="EMBL" id="VSSQ01039965">
    <property type="protein sequence ID" value="MPM93112.1"/>
    <property type="molecule type" value="Genomic_DNA"/>
</dbReference>
<comment type="caution">
    <text evidence="1">The sequence shown here is derived from an EMBL/GenBank/DDBJ whole genome shotgun (WGS) entry which is preliminary data.</text>
</comment>
<proteinExistence type="predicted"/>
<protein>
    <submittedName>
        <fullName evidence="1">Uncharacterized protein</fullName>
    </submittedName>
</protein>
<gene>
    <name evidence="1" type="ORF">SDC9_140248</name>
</gene>
<accession>A0A645DXQ6</accession>
<reference evidence="1" key="1">
    <citation type="submission" date="2019-08" db="EMBL/GenBank/DDBJ databases">
        <authorList>
            <person name="Kucharzyk K."/>
            <person name="Murdoch R.W."/>
            <person name="Higgins S."/>
            <person name="Loffler F."/>
        </authorList>
    </citation>
    <scope>NUCLEOTIDE SEQUENCE</scope>
</reference>
<sequence>MVSAIVAPGGANPKIRIRAGIPITATITRLNIRSVLICEVTLLHAAESAVSFLIGRNGPVNLRLVKIRPEGICAIKL</sequence>